<evidence type="ECO:0000256" key="3">
    <source>
        <dbReference type="ARBA" id="ARBA00022452"/>
    </source>
</evidence>
<proteinExistence type="inferred from homology"/>
<dbReference type="InterPro" id="IPR023996">
    <property type="entry name" value="TonB-dep_OMP_SusC/RagA"/>
</dbReference>
<dbReference type="EMBL" id="JBHTMY010000002">
    <property type="protein sequence ID" value="MFD1315103.1"/>
    <property type="molecule type" value="Genomic_DNA"/>
</dbReference>
<feature type="domain" description="TonB-dependent receptor-like beta-barrel" evidence="11">
    <location>
        <begin position="445"/>
        <end position="996"/>
    </location>
</feature>
<gene>
    <name evidence="13" type="ORF">ACFQ39_05700</name>
</gene>
<keyword evidence="2 8" id="KW-0813">Transport</keyword>
<evidence type="ECO:0000259" key="11">
    <source>
        <dbReference type="Pfam" id="PF00593"/>
    </source>
</evidence>
<dbReference type="InterPro" id="IPR008969">
    <property type="entry name" value="CarboxyPept-like_regulatory"/>
</dbReference>
<dbReference type="InterPro" id="IPR023997">
    <property type="entry name" value="TonB-dep_OMP_SusC/RagA_CS"/>
</dbReference>
<dbReference type="Pfam" id="PF13715">
    <property type="entry name" value="CarbopepD_reg_2"/>
    <property type="match status" value="1"/>
</dbReference>
<dbReference type="InterPro" id="IPR012910">
    <property type="entry name" value="Plug_dom"/>
</dbReference>
<dbReference type="Pfam" id="PF07715">
    <property type="entry name" value="Plug"/>
    <property type="match status" value="1"/>
</dbReference>
<keyword evidence="5 9" id="KW-0798">TonB box</keyword>
<dbReference type="Pfam" id="PF00593">
    <property type="entry name" value="TonB_dep_Rec_b-barrel"/>
    <property type="match status" value="1"/>
</dbReference>
<sequence>MKLKTKLMLLGMLLLNISLFAQDSFIVSGTVITGVDNEPIPGVNVIIVNSTQGVTTDFDGNYSLEVKNGDVLQFSYIGFTSQTVIVNGQRTINVTLQEDANQLDEVVVIGYGTSKKSHLTGSISKVVNEELDQIPVARVDDALVGQVSGVNIQQTSGEAGSAPTIRIRGTGSITGDSGPLVVVDGAVVDSDFLGSMDMNDVESFEVLKDAASASIFGSRGGNGVIMITTKRGKEGRTKFSFNTYGGYKSARQSDSYYFSVAETAERELAETGSLSDKTRYMQLIGTDRDWQDVIFDGGFITNYALSVRGGSEKTKFSTSFSYLHDEGVLLTDDFKKYNLNLRVDTKLSDKFSTGVSLTPSYTNTRRFDGSTHDILRQPPWLPLYLDEYNIQFVNRTREGGAYADAKIGDYAVQRMFDDYDLENGMPSTGSGTDISDTSNTNPAAKVLERERRDFKFKLYGSAYGQWNITDDLNFRTNFAGDFQNTKRTRWQGVLASRNGAAAAQSDFIQHNTIHLVWDNFLSYNKEFGKSEISAIAGISAEGWKNDYSSMTGTGYDSDLVQSINNATLISSATQFEYEKRLLSYVGRVNYAYDNRYLASFSIRRDGSSIFGSNYKYGNFPAASVGWNVSNEAFLENSKAISNLKFRFSWGVTGNDRLNTGNVNPNVSDGNNTISTGDAMIDNYPYLPLLDASTAVINGALAGGFNPINIANPDLQWERSVEINPGIDFGFYNNVVSGSVDYYKRTSDQLLLNNPISATTGFTEALVNLGEVQNEGFEVELRVRWITKENFSWNTAFIASHNENTLTDFAASNGQIQNVDTKRAAEWINLEGNPISSFYGWVVDRDIPTEYIRDPYHPIGAEPQDVYVKDLNGDGLIDDDDKAIIGNPYPDFIWSITNNFTIGSFDISFMFQGSHGAEIRNMGDQYLFNHFGSSQDFDPNTTPDQGFIKEKIFTNDIVQDASYIALRNVNIGFNFPKDWTSRGNVFTNARIYAAGQNLMYLTADDYTGFNPESIDNTSPTAYGYQRAGSPIFRTISIGLNLDF</sequence>
<dbReference type="InterPro" id="IPR000531">
    <property type="entry name" value="Beta-barrel_TonB"/>
</dbReference>
<dbReference type="NCBIfam" id="TIGR04056">
    <property type="entry name" value="OMP_RagA_SusC"/>
    <property type="match status" value="1"/>
</dbReference>
<feature type="signal peptide" evidence="10">
    <location>
        <begin position="1"/>
        <end position="21"/>
    </location>
</feature>
<feature type="chain" id="PRO_5045693783" evidence="10">
    <location>
        <begin position="22"/>
        <end position="1042"/>
    </location>
</feature>
<keyword evidence="4 8" id="KW-0812">Transmembrane</keyword>
<keyword evidence="10" id="KW-0732">Signal</keyword>
<dbReference type="SUPFAM" id="SSF56935">
    <property type="entry name" value="Porins"/>
    <property type="match status" value="1"/>
</dbReference>
<dbReference type="Gene3D" id="2.40.170.20">
    <property type="entry name" value="TonB-dependent receptor, beta-barrel domain"/>
    <property type="match status" value="1"/>
</dbReference>
<feature type="domain" description="TonB-dependent receptor plug" evidence="12">
    <location>
        <begin position="116"/>
        <end position="224"/>
    </location>
</feature>
<evidence type="ECO:0000256" key="6">
    <source>
        <dbReference type="ARBA" id="ARBA00023136"/>
    </source>
</evidence>
<organism evidence="13 14">
    <name type="scientific">Namhaeicola litoreus</name>
    <dbReference type="NCBI Taxonomy" id="1052145"/>
    <lineage>
        <taxon>Bacteria</taxon>
        <taxon>Pseudomonadati</taxon>
        <taxon>Bacteroidota</taxon>
        <taxon>Flavobacteriia</taxon>
        <taxon>Flavobacteriales</taxon>
        <taxon>Flavobacteriaceae</taxon>
        <taxon>Namhaeicola</taxon>
    </lineage>
</organism>
<evidence type="ECO:0000256" key="8">
    <source>
        <dbReference type="PROSITE-ProRule" id="PRU01360"/>
    </source>
</evidence>
<name>A0ABW3Y3H9_9FLAO</name>
<dbReference type="PROSITE" id="PS52016">
    <property type="entry name" value="TONB_DEPENDENT_REC_3"/>
    <property type="match status" value="1"/>
</dbReference>
<reference evidence="14" key="1">
    <citation type="journal article" date="2019" name="Int. J. Syst. Evol. Microbiol.">
        <title>The Global Catalogue of Microorganisms (GCM) 10K type strain sequencing project: providing services to taxonomists for standard genome sequencing and annotation.</title>
        <authorList>
            <consortium name="The Broad Institute Genomics Platform"/>
            <consortium name="The Broad Institute Genome Sequencing Center for Infectious Disease"/>
            <person name="Wu L."/>
            <person name="Ma J."/>
        </authorList>
    </citation>
    <scope>NUCLEOTIDE SEQUENCE [LARGE SCALE GENOMIC DNA]</scope>
    <source>
        <strain evidence="14">CCUG 61485</strain>
    </source>
</reference>
<keyword evidence="3 8" id="KW-1134">Transmembrane beta strand</keyword>
<dbReference type="NCBIfam" id="TIGR04057">
    <property type="entry name" value="SusC_RagA_signa"/>
    <property type="match status" value="1"/>
</dbReference>
<comment type="similarity">
    <text evidence="8 9">Belongs to the TonB-dependent receptor family.</text>
</comment>
<evidence type="ECO:0000256" key="10">
    <source>
        <dbReference type="SAM" id="SignalP"/>
    </source>
</evidence>
<evidence type="ECO:0000256" key="5">
    <source>
        <dbReference type="ARBA" id="ARBA00023077"/>
    </source>
</evidence>
<evidence type="ECO:0000313" key="14">
    <source>
        <dbReference type="Proteomes" id="UP001597201"/>
    </source>
</evidence>
<dbReference type="Gene3D" id="2.60.40.1120">
    <property type="entry name" value="Carboxypeptidase-like, regulatory domain"/>
    <property type="match status" value="1"/>
</dbReference>
<dbReference type="InterPro" id="IPR036942">
    <property type="entry name" value="Beta-barrel_TonB_sf"/>
</dbReference>
<evidence type="ECO:0000259" key="12">
    <source>
        <dbReference type="Pfam" id="PF07715"/>
    </source>
</evidence>
<protein>
    <submittedName>
        <fullName evidence="13">SusC/RagA family TonB-linked outer membrane protein</fullName>
    </submittedName>
</protein>
<keyword evidence="14" id="KW-1185">Reference proteome</keyword>
<accession>A0ABW3Y3H9</accession>
<dbReference type="RefSeq" id="WP_377177026.1">
    <property type="nucleotide sequence ID" value="NZ_JBHTMY010000002.1"/>
</dbReference>
<dbReference type="Gene3D" id="2.170.130.10">
    <property type="entry name" value="TonB-dependent receptor, plug domain"/>
    <property type="match status" value="1"/>
</dbReference>
<evidence type="ECO:0000313" key="13">
    <source>
        <dbReference type="EMBL" id="MFD1315103.1"/>
    </source>
</evidence>
<evidence type="ECO:0000256" key="4">
    <source>
        <dbReference type="ARBA" id="ARBA00022692"/>
    </source>
</evidence>
<dbReference type="InterPro" id="IPR039426">
    <property type="entry name" value="TonB-dep_rcpt-like"/>
</dbReference>
<comment type="subcellular location">
    <subcellularLocation>
        <location evidence="1 8">Cell outer membrane</location>
        <topology evidence="1 8">Multi-pass membrane protein</topology>
    </subcellularLocation>
</comment>
<evidence type="ECO:0000256" key="9">
    <source>
        <dbReference type="RuleBase" id="RU003357"/>
    </source>
</evidence>
<comment type="caution">
    <text evidence="13">The sequence shown here is derived from an EMBL/GenBank/DDBJ whole genome shotgun (WGS) entry which is preliminary data.</text>
</comment>
<dbReference type="SUPFAM" id="SSF49464">
    <property type="entry name" value="Carboxypeptidase regulatory domain-like"/>
    <property type="match status" value="1"/>
</dbReference>
<keyword evidence="6 8" id="KW-0472">Membrane</keyword>
<keyword evidence="7 8" id="KW-0998">Cell outer membrane</keyword>
<dbReference type="InterPro" id="IPR037066">
    <property type="entry name" value="Plug_dom_sf"/>
</dbReference>
<evidence type="ECO:0000256" key="2">
    <source>
        <dbReference type="ARBA" id="ARBA00022448"/>
    </source>
</evidence>
<dbReference type="Proteomes" id="UP001597201">
    <property type="component" value="Unassembled WGS sequence"/>
</dbReference>
<evidence type="ECO:0000256" key="7">
    <source>
        <dbReference type="ARBA" id="ARBA00023237"/>
    </source>
</evidence>
<evidence type="ECO:0000256" key="1">
    <source>
        <dbReference type="ARBA" id="ARBA00004571"/>
    </source>
</evidence>